<dbReference type="Pfam" id="PF07603">
    <property type="entry name" value="Lcl_C"/>
    <property type="match status" value="1"/>
</dbReference>
<dbReference type="EMBL" id="JBGBDC010000010">
    <property type="protein sequence ID" value="MEY2253389.1"/>
    <property type="molecule type" value="Genomic_DNA"/>
</dbReference>
<dbReference type="InterPro" id="IPR011460">
    <property type="entry name" value="Lcl_C"/>
</dbReference>
<comment type="caution">
    <text evidence="2">The sequence shown here is derived from an EMBL/GenBank/DDBJ whole genome shotgun (WGS) entry which is preliminary data.</text>
</comment>
<protein>
    <submittedName>
        <fullName evidence="2">DUF1566 domain-containing protein</fullName>
    </submittedName>
</protein>
<evidence type="ECO:0000259" key="1">
    <source>
        <dbReference type="Pfam" id="PF07603"/>
    </source>
</evidence>
<feature type="domain" description="Lcl C-terminal" evidence="1">
    <location>
        <begin position="57"/>
        <end position="125"/>
    </location>
</feature>
<sequence>MSTIPAINQPWPEQGGIYIGTRLIEGKAHHVVIPGGVEFDHVDVVFSRVEQVIAEGDSLNGHSDWRAPDQEDLMLAYINTREHFDKDGWYWSRSEHHGWAWAVGFKDGLTDGRTRNNEFRVRPVRSFSASTL</sequence>
<dbReference type="RefSeq" id="WP_369460976.1">
    <property type="nucleotide sequence ID" value="NZ_JBGBDC010000010.1"/>
</dbReference>
<evidence type="ECO:0000313" key="3">
    <source>
        <dbReference type="Proteomes" id="UP001562178"/>
    </source>
</evidence>
<organism evidence="2 3">
    <name type="scientific">Comamonas sediminis</name>
    <dbReference type="NCBI Taxonomy" id="1783360"/>
    <lineage>
        <taxon>Bacteria</taxon>
        <taxon>Pseudomonadati</taxon>
        <taxon>Pseudomonadota</taxon>
        <taxon>Betaproteobacteria</taxon>
        <taxon>Burkholderiales</taxon>
        <taxon>Comamonadaceae</taxon>
        <taxon>Comamonas</taxon>
    </lineage>
</organism>
<reference evidence="2 3" key="1">
    <citation type="journal article" date="2016" name="Int. J. Syst. Evol. Microbiol.">
        <title>Description of Comamonas sediminis sp. nov., isolated from lagoon sediments.</title>
        <authorList>
            <person name="Subhash Y."/>
            <person name="Bang J.J."/>
            <person name="You T.H."/>
            <person name="Lee S.S."/>
        </authorList>
    </citation>
    <scope>NUCLEOTIDE SEQUENCE [LARGE SCALE GENOMIC DNA]</scope>
    <source>
        <strain evidence="2 3">JCM 31169</strain>
    </source>
</reference>
<evidence type="ECO:0000313" key="2">
    <source>
        <dbReference type="EMBL" id="MEY2253389.1"/>
    </source>
</evidence>
<gene>
    <name evidence="2" type="ORF">AB7A72_20395</name>
</gene>
<proteinExistence type="predicted"/>
<dbReference type="Proteomes" id="UP001562178">
    <property type="component" value="Unassembled WGS sequence"/>
</dbReference>
<keyword evidence="3" id="KW-1185">Reference proteome</keyword>
<accession>A0ABV4B761</accession>
<name>A0ABV4B761_9BURK</name>